<accession>A0A0M3ITK0</accession>
<dbReference type="AlphaFoldDB" id="A0A0M3ITK0"/>
<feature type="transmembrane region" description="Helical" evidence="1">
    <location>
        <begin position="12"/>
        <end position="31"/>
    </location>
</feature>
<reference evidence="3" key="1">
    <citation type="submission" date="2017-02" db="UniProtKB">
        <authorList>
            <consortium name="WormBaseParasite"/>
        </authorList>
    </citation>
    <scope>IDENTIFICATION</scope>
</reference>
<keyword evidence="1" id="KW-0812">Transmembrane</keyword>
<evidence type="ECO:0000256" key="1">
    <source>
        <dbReference type="SAM" id="Phobius"/>
    </source>
</evidence>
<protein>
    <submittedName>
        <fullName evidence="3">Col_cuticle_N domain-containing protein</fullName>
    </submittedName>
</protein>
<keyword evidence="2" id="KW-1185">Reference proteome</keyword>
<proteinExistence type="predicted"/>
<dbReference type="Proteomes" id="UP000036681">
    <property type="component" value="Unplaced"/>
</dbReference>
<evidence type="ECO:0000313" key="2">
    <source>
        <dbReference type="Proteomes" id="UP000036681"/>
    </source>
</evidence>
<evidence type="ECO:0000313" key="3">
    <source>
        <dbReference type="WBParaSite" id="ALUE_0002207801-mRNA-1"/>
    </source>
</evidence>
<sequence length="71" mass="8117">MLKKLFTRIGGICISIVLFTTNAFITIIHLSNVKTFYGNRINALLNKQTTFLLEVRLTYATKVCIFFISID</sequence>
<dbReference type="WBParaSite" id="ALUE_0002207801-mRNA-1">
    <property type="protein sequence ID" value="ALUE_0002207801-mRNA-1"/>
    <property type="gene ID" value="ALUE_0002207801"/>
</dbReference>
<keyword evidence="1" id="KW-1133">Transmembrane helix</keyword>
<name>A0A0M3ITK0_ASCLU</name>
<organism evidence="2 3">
    <name type="scientific">Ascaris lumbricoides</name>
    <name type="common">Giant roundworm</name>
    <dbReference type="NCBI Taxonomy" id="6252"/>
    <lineage>
        <taxon>Eukaryota</taxon>
        <taxon>Metazoa</taxon>
        <taxon>Ecdysozoa</taxon>
        <taxon>Nematoda</taxon>
        <taxon>Chromadorea</taxon>
        <taxon>Rhabditida</taxon>
        <taxon>Spirurina</taxon>
        <taxon>Ascaridomorpha</taxon>
        <taxon>Ascaridoidea</taxon>
        <taxon>Ascarididae</taxon>
        <taxon>Ascaris</taxon>
    </lineage>
</organism>
<keyword evidence="1" id="KW-0472">Membrane</keyword>